<sequence length="262" mass="28690">MKMRKNKGKIHPSPSQSSSSVPPSSISNPNQNALSVLTLLPAAILALISVLSIEDKEVFAYMVTRSMKSSSAAAVNPCSCSIAAVQEKNKKKNSNSSGKKLLLGSGSIVHKPPVFDCECFDCYTSYWFRWDSSPNRELIHKAIEEFEEHLFSQEQVKKSSSNKGKKREKIGRLVKEKPVEKRELVSSEESFVVGVPENEVFVVGTPENDVAAEEVVDAAAAAVVEEGRDVAVSENKGFVRKVLPDVVGILNSRLWGLWSPNV</sequence>
<gene>
    <name evidence="1" type="ORF">Vadar_027316</name>
</gene>
<dbReference type="Proteomes" id="UP000828048">
    <property type="component" value="Chromosome 2"/>
</dbReference>
<keyword evidence="2" id="KW-1185">Reference proteome</keyword>
<name>A0ACB7X4Q6_9ERIC</name>
<organism evidence="1 2">
    <name type="scientific">Vaccinium darrowii</name>
    <dbReference type="NCBI Taxonomy" id="229202"/>
    <lineage>
        <taxon>Eukaryota</taxon>
        <taxon>Viridiplantae</taxon>
        <taxon>Streptophyta</taxon>
        <taxon>Embryophyta</taxon>
        <taxon>Tracheophyta</taxon>
        <taxon>Spermatophyta</taxon>
        <taxon>Magnoliopsida</taxon>
        <taxon>eudicotyledons</taxon>
        <taxon>Gunneridae</taxon>
        <taxon>Pentapetalae</taxon>
        <taxon>asterids</taxon>
        <taxon>Ericales</taxon>
        <taxon>Ericaceae</taxon>
        <taxon>Vaccinioideae</taxon>
        <taxon>Vaccinieae</taxon>
        <taxon>Vaccinium</taxon>
    </lineage>
</organism>
<proteinExistence type="predicted"/>
<accession>A0ACB7X4Q6</accession>
<reference evidence="1 2" key="1">
    <citation type="journal article" date="2021" name="Hortic Res">
        <title>High-quality reference genome and annotation aids understanding of berry development for evergreen blueberry (Vaccinium darrowii).</title>
        <authorList>
            <person name="Yu J."/>
            <person name="Hulse-Kemp A.M."/>
            <person name="Babiker E."/>
            <person name="Staton M."/>
        </authorList>
    </citation>
    <scope>NUCLEOTIDE SEQUENCE [LARGE SCALE GENOMIC DNA]</scope>
    <source>
        <strain evidence="2">cv. NJ 8807/NJ 8810</strain>
        <tissue evidence="1">Young leaf</tissue>
    </source>
</reference>
<evidence type="ECO:0000313" key="2">
    <source>
        <dbReference type="Proteomes" id="UP000828048"/>
    </source>
</evidence>
<protein>
    <submittedName>
        <fullName evidence="1">Uncharacterized protein</fullName>
    </submittedName>
</protein>
<dbReference type="EMBL" id="CM037152">
    <property type="protein sequence ID" value="KAH7835559.1"/>
    <property type="molecule type" value="Genomic_DNA"/>
</dbReference>
<comment type="caution">
    <text evidence="1">The sequence shown here is derived from an EMBL/GenBank/DDBJ whole genome shotgun (WGS) entry which is preliminary data.</text>
</comment>
<evidence type="ECO:0000313" key="1">
    <source>
        <dbReference type="EMBL" id="KAH7835559.1"/>
    </source>
</evidence>